<evidence type="ECO:0000256" key="1">
    <source>
        <dbReference type="SAM" id="Coils"/>
    </source>
</evidence>
<protein>
    <submittedName>
        <fullName evidence="2">Uncharacterized protein</fullName>
    </submittedName>
</protein>
<evidence type="ECO:0000313" key="2">
    <source>
        <dbReference type="EMBL" id="KAF5931794.1"/>
    </source>
</evidence>
<reference evidence="2 3" key="2">
    <citation type="submission" date="2020-07" db="EMBL/GenBank/DDBJ databases">
        <title>Genome assembly of wild tea tree DASZ reveals pedigree and selection history of tea varieties.</title>
        <authorList>
            <person name="Zhang W."/>
        </authorList>
    </citation>
    <scope>NUCLEOTIDE SEQUENCE [LARGE SCALE GENOMIC DNA]</scope>
    <source>
        <strain evidence="3">cv. G240</strain>
        <tissue evidence="2">Leaf</tissue>
    </source>
</reference>
<gene>
    <name evidence="2" type="ORF">HYC85_027965</name>
</gene>
<dbReference type="AlphaFoldDB" id="A0A7J7FXV2"/>
<name>A0A7J7FXV2_CAMSI</name>
<keyword evidence="1" id="KW-0175">Coiled coil</keyword>
<reference evidence="3" key="1">
    <citation type="journal article" date="2020" name="Nat. Commun.">
        <title>Genome assembly of wild tea tree DASZ reveals pedigree and selection history of tea varieties.</title>
        <authorList>
            <person name="Zhang W."/>
            <person name="Zhang Y."/>
            <person name="Qiu H."/>
            <person name="Guo Y."/>
            <person name="Wan H."/>
            <person name="Zhang X."/>
            <person name="Scossa F."/>
            <person name="Alseekh S."/>
            <person name="Zhang Q."/>
            <person name="Wang P."/>
            <person name="Xu L."/>
            <person name="Schmidt M.H."/>
            <person name="Jia X."/>
            <person name="Li D."/>
            <person name="Zhu A."/>
            <person name="Guo F."/>
            <person name="Chen W."/>
            <person name="Ni D."/>
            <person name="Usadel B."/>
            <person name="Fernie A.R."/>
            <person name="Wen W."/>
        </authorList>
    </citation>
    <scope>NUCLEOTIDE SEQUENCE [LARGE SCALE GENOMIC DNA]</scope>
    <source>
        <strain evidence="3">cv. G240</strain>
    </source>
</reference>
<dbReference type="EMBL" id="JACBKZ010000014">
    <property type="protein sequence ID" value="KAF5931794.1"/>
    <property type="molecule type" value="Genomic_DNA"/>
</dbReference>
<organism evidence="2 3">
    <name type="scientific">Camellia sinensis</name>
    <name type="common">Tea plant</name>
    <name type="synonym">Thea sinensis</name>
    <dbReference type="NCBI Taxonomy" id="4442"/>
    <lineage>
        <taxon>Eukaryota</taxon>
        <taxon>Viridiplantae</taxon>
        <taxon>Streptophyta</taxon>
        <taxon>Embryophyta</taxon>
        <taxon>Tracheophyta</taxon>
        <taxon>Spermatophyta</taxon>
        <taxon>Magnoliopsida</taxon>
        <taxon>eudicotyledons</taxon>
        <taxon>Gunneridae</taxon>
        <taxon>Pentapetalae</taxon>
        <taxon>asterids</taxon>
        <taxon>Ericales</taxon>
        <taxon>Theaceae</taxon>
        <taxon>Camellia</taxon>
    </lineage>
</organism>
<keyword evidence="3" id="KW-1185">Reference proteome</keyword>
<sequence>MMLIAGLPSGSSVKLSSDILFVLYRIAGFKRHFSIPDDIHLSIVADSTLDMEREDETTIVFPILSIVKALNRCLRINLGIPAIRHCYALAKSSGRHGRFFLRAKDVDHQRITMLSSSGKRVDDVMVVVQGRNLKKVLSSTDGAILSDIEAALKYFGRRSLQKQGRAAHILLHYEPTYTTFSAAENIPVPEGEDSLIAFILSDFKNLRQVGFEGSDSERGVANVTKSDQFEIESDAVLNSADPPSALGQGDLSLDGVFHGLEDIPAANLEDMAGLSLSKLARKVNAERLATWRRAEALPSEAPPVTTSQFSLPASESESFRVIEVETVENRDAESTLIVQACQEVEAEKRTAEFEAGVEEHGGKRPRLEGSDVIVPFVIQPMIKNMPISSNASALKDPEVAFSLATSVSLPSDKEAFRVETDLDATALAAQSALLTVGWIADMVRRHRDAVKQIGHLCKEVEGQRRRAEVKALRADKEASRADAEMEKACCADQLRSDAERKADAREDALKLAQKAISKLEAELAEMKMAKESAESESSKVFEAGKNAGLAEYVDQVPKFENRGFKHGWHKALAAANASLIVPIPYQQVDVEPLESNSDG</sequence>
<comment type="caution">
    <text evidence="2">The sequence shown here is derived from an EMBL/GenBank/DDBJ whole genome shotgun (WGS) entry which is preliminary data.</text>
</comment>
<accession>A0A7J7FXV2</accession>
<evidence type="ECO:0000313" key="3">
    <source>
        <dbReference type="Proteomes" id="UP000593564"/>
    </source>
</evidence>
<feature type="coiled-coil region" evidence="1">
    <location>
        <begin position="502"/>
        <end position="536"/>
    </location>
</feature>
<proteinExistence type="predicted"/>
<dbReference type="Proteomes" id="UP000593564">
    <property type="component" value="Unassembled WGS sequence"/>
</dbReference>